<dbReference type="PANTHER" id="PTHR22749:SF6">
    <property type="entry name" value="RIBOFLAVIN KINASE"/>
    <property type="match status" value="1"/>
</dbReference>
<dbReference type="STRING" id="45670.SN16_05535"/>
<evidence type="ECO:0000313" key="17">
    <source>
        <dbReference type="EMBL" id="MDB0580249.1"/>
    </source>
</evidence>
<dbReference type="InterPro" id="IPR015864">
    <property type="entry name" value="FAD_synthase"/>
</dbReference>
<evidence type="ECO:0000256" key="7">
    <source>
        <dbReference type="ARBA" id="ARBA00022741"/>
    </source>
</evidence>
<dbReference type="PANTHER" id="PTHR22749">
    <property type="entry name" value="RIBOFLAVIN KINASE/FMN ADENYLYLTRANSFERASE"/>
    <property type="match status" value="1"/>
</dbReference>
<dbReference type="Proteomes" id="UP000527860">
    <property type="component" value="Unassembled WGS sequence"/>
</dbReference>
<dbReference type="EMBL" id="JABEVU030000001">
    <property type="protein sequence ID" value="MDB0580249.1"/>
    <property type="molecule type" value="Genomic_DNA"/>
</dbReference>
<comment type="catalytic activity">
    <reaction evidence="12 14">
        <text>riboflavin + ATP = FMN + ADP + H(+)</text>
        <dbReference type="Rhea" id="RHEA:14357"/>
        <dbReference type="ChEBI" id="CHEBI:15378"/>
        <dbReference type="ChEBI" id="CHEBI:30616"/>
        <dbReference type="ChEBI" id="CHEBI:57986"/>
        <dbReference type="ChEBI" id="CHEBI:58210"/>
        <dbReference type="ChEBI" id="CHEBI:456216"/>
        <dbReference type="EC" id="2.7.1.26"/>
    </reaction>
</comment>
<dbReference type="GO" id="GO:0003919">
    <property type="term" value="F:FMN adenylyltransferase activity"/>
    <property type="evidence" value="ECO:0007669"/>
    <property type="project" value="UniProtKB-UniRule"/>
</dbReference>
<comment type="catalytic activity">
    <reaction evidence="13 14">
        <text>FMN + ATP + H(+) = FAD + diphosphate</text>
        <dbReference type="Rhea" id="RHEA:17237"/>
        <dbReference type="ChEBI" id="CHEBI:15378"/>
        <dbReference type="ChEBI" id="CHEBI:30616"/>
        <dbReference type="ChEBI" id="CHEBI:33019"/>
        <dbReference type="ChEBI" id="CHEBI:57692"/>
        <dbReference type="ChEBI" id="CHEBI:58210"/>
        <dbReference type="EC" id="2.7.7.2"/>
    </reaction>
</comment>
<keyword evidence="5 14" id="KW-0808">Transferase</keyword>
<evidence type="ECO:0000256" key="1">
    <source>
        <dbReference type="ARBA" id="ARBA00004726"/>
    </source>
</evidence>
<dbReference type="InterPro" id="IPR015865">
    <property type="entry name" value="Riboflavin_kinase_bac/euk"/>
</dbReference>
<dbReference type="InterPro" id="IPR023468">
    <property type="entry name" value="Riboflavin_kinase"/>
</dbReference>
<comment type="similarity">
    <text evidence="14">Belongs to the ribF family.</text>
</comment>
<organism evidence="16 18">
    <name type="scientific">Salinicoccus roseus</name>
    <dbReference type="NCBI Taxonomy" id="45670"/>
    <lineage>
        <taxon>Bacteria</taxon>
        <taxon>Bacillati</taxon>
        <taxon>Bacillota</taxon>
        <taxon>Bacilli</taxon>
        <taxon>Bacillales</taxon>
        <taxon>Staphylococcaceae</taxon>
        <taxon>Salinicoccus</taxon>
    </lineage>
</organism>
<dbReference type="SUPFAM" id="SSF82114">
    <property type="entry name" value="Riboflavin kinase-like"/>
    <property type="match status" value="1"/>
</dbReference>
<dbReference type="EC" id="2.7.1.26" evidence="14"/>
<evidence type="ECO:0000256" key="6">
    <source>
        <dbReference type="ARBA" id="ARBA00022695"/>
    </source>
</evidence>
<dbReference type="OrthoDB" id="9803667at2"/>
<dbReference type="NCBIfam" id="NF004160">
    <property type="entry name" value="PRK05627.1-3"/>
    <property type="match status" value="1"/>
</dbReference>
<dbReference type="Gene3D" id="2.40.30.30">
    <property type="entry name" value="Riboflavin kinase-like"/>
    <property type="match status" value="1"/>
</dbReference>
<name>A0A0C2HNH5_9STAP</name>
<keyword evidence="10 14" id="KW-0067">ATP-binding</keyword>
<dbReference type="GO" id="GO:0006747">
    <property type="term" value="P:FAD biosynthetic process"/>
    <property type="evidence" value="ECO:0007669"/>
    <property type="project" value="UniProtKB-UniRule"/>
</dbReference>
<keyword evidence="9 14" id="KW-0274">FAD</keyword>
<dbReference type="NCBIfam" id="TIGR00083">
    <property type="entry name" value="ribF"/>
    <property type="match status" value="1"/>
</dbReference>
<dbReference type="CDD" id="cd02064">
    <property type="entry name" value="FAD_synthetase_N"/>
    <property type="match status" value="1"/>
</dbReference>
<dbReference type="InterPro" id="IPR023465">
    <property type="entry name" value="Riboflavin_kinase_dom_sf"/>
</dbReference>
<dbReference type="FunFam" id="3.40.50.620:FF:000021">
    <property type="entry name" value="Riboflavin biosynthesis protein"/>
    <property type="match status" value="1"/>
</dbReference>
<dbReference type="EC" id="2.7.7.2" evidence="14"/>
<dbReference type="AlphaFoldDB" id="A0A0C2HNH5"/>
<protein>
    <recommendedName>
        <fullName evidence="14">Riboflavin biosynthesis protein</fullName>
    </recommendedName>
    <domain>
        <recommendedName>
            <fullName evidence="14">Riboflavin kinase</fullName>
            <ecNumber evidence="14">2.7.1.26</ecNumber>
        </recommendedName>
        <alternativeName>
            <fullName evidence="14">Flavokinase</fullName>
        </alternativeName>
    </domain>
    <domain>
        <recommendedName>
            <fullName evidence="14">FMN adenylyltransferase</fullName>
            <ecNumber evidence="14">2.7.7.2</ecNumber>
        </recommendedName>
        <alternativeName>
            <fullName evidence="14">FAD pyrophosphorylase</fullName>
        </alternativeName>
        <alternativeName>
            <fullName evidence="14">FAD synthase</fullName>
        </alternativeName>
    </domain>
</protein>
<keyword evidence="3 14" id="KW-0285">Flavoprotein</keyword>
<dbReference type="SMART" id="SM00904">
    <property type="entry name" value="Flavokinase"/>
    <property type="match status" value="1"/>
</dbReference>
<dbReference type="Pfam" id="PF06574">
    <property type="entry name" value="FAD_syn"/>
    <property type="match status" value="1"/>
</dbReference>
<reference evidence="19" key="2">
    <citation type="submission" date="2020-04" db="EMBL/GenBank/DDBJ databases">
        <title>Genome analysis and biological profiling of marine Cellulosimicrobium funkei MOSEL-ME6.</title>
        <authorList>
            <person name="Tanveer F."/>
            <person name="Xie Y."/>
            <person name="Shinwari Z.K."/>
        </authorList>
    </citation>
    <scope>NUCLEOTIDE SEQUENCE [LARGE SCALE GENOMIC DNA]</scope>
    <source>
        <strain evidence="19">MOSEL-ME25</strain>
    </source>
</reference>
<evidence type="ECO:0000256" key="4">
    <source>
        <dbReference type="ARBA" id="ARBA00022643"/>
    </source>
</evidence>
<comment type="pathway">
    <text evidence="1 14">Cofactor biosynthesis; FAD biosynthesis; FAD from FMN: step 1/1.</text>
</comment>
<comment type="pathway">
    <text evidence="2 14">Cofactor biosynthesis; FMN biosynthesis; FMN from riboflavin (ATP route): step 1/1.</text>
</comment>
<sequence>MKIYRLHYPHDQQELNLEPSAVAVGFFDGLHRGHEDVIGRMEDIAEAEGLKKAVMTFDPHPSVVLSPKKQRTTYLTPLDIKLEMLEEKGIDYCFVINFSSALAGLEPDFFVDQYIVRMNVREVVAGFDFTYGRYGRGTIDTLKAHDEFNTTGVEKITEGGEKISTTRIREALANNELEHANLILGRPYEVKGVVVQGEKRGRTIGFPTANIEPEYRYHLPAKGVYAVTLRLDNEDRIYSGVCNVGVKPTFHDNMERVSIEVHLFDFDRSIYGENVTVYWHHFIRREQKFSGIEELTGQIAKDKQKAVELLENI</sequence>
<accession>A0A0C2HNH5</accession>
<keyword evidence="19" id="KW-1185">Reference proteome</keyword>
<keyword evidence="7 14" id="KW-0547">Nucleotide-binding</keyword>
<evidence type="ECO:0000256" key="14">
    <source>
        <dbReference type="PIRNR" id="PIRNR004491"/>
    </source>
</evidence>
<reference evidence="16 18" key="1">
    <citation type="submission" date="2015-01" db="EMBL/GenBank/DDBJ databases">
        <title>Genome sequences of high lactate-tolerant strain Salinicoccus roseus W12 with industrial interest.</title>
        <authorList>
            <person name="Wang H."/>
            <person name="Yu B."/>
        </authorList>
    </citation>
    <scope>NUCLEOTIDE SEQUENCE [LARGE SCALE GENOMIC DNA]</scope>
    <source>
        <strain evidence="16 18">W12</strain>
    </source>
</reference>
<dbReference type="GeneID" id="77845011"/>
<evidence type="ECO:0000313" key="19">
    <source>
        <dbReference type="Proteomes" id="UP000527860"/>
    </source>
</evidence>
<dbReference type="PIRSF" id="PIRSF004491">
    <property type="entry name" value="FAD_Synth"/>
    <property type="match status" value="1"/>
</dbReference>
<dbReference type="SUPFAM" id="SSF52374">
    <property type="entry name" value="Nucleotidylyl transferase"/>
    <property type="match status" value="1"/>
</dbReference>
<keyword evidence="6 14" id="KW-0548">Nucleotidyltransferase</keyword>
<dbReference type="NCBIfam" id="NF004162">
    <property type="entry name" value="PRK05627.1-5"/>
    <property type="match status" value="1"/>
</dbReference>
<dbReference type="Proteomes" id="UP000031546">
    <property type="component" value="Unassembled WGS sequence"/>
</dbReference>
<reference evidence="17" key="3">
    <citation type="submission" date="2020-04" db="EMBL/GenBank/DDBJ databases">
        <authorList>
            <person name="Tanveer F."/>
            <person name="Xie Y."/>
            <person name="Shinwari Z.K."/>
        </authorList>
    </citation>
    <scope>NUCLEOTIDE SEQUENCE</scope>
    <source>
        <strain evidence="17">MOSEL-ME25</strain>
    </source>
</reference>
<evidence type="ECO:0000256" key="3">
    <source>
        <dbReference type="ARBA" id="ARBA00022630"/>
    </source>
</evidence>
<dbReference type="GO" id="GO:0005524">
    <property type="term" value="F:ATP binding"/>
    <property type="evidence" value="ECO:0007669"/>
    <property type="project" value="UniProtKB-UniRule"/>
</dbReference>
<dbReference type="InterPro" id="IPR002606">
    <property type="entry name" value="Riboflavin_kinase_bac"/>
</dbReference>
<dbReference type="Pfam" id="PF01687">
    <property type="entry name" value="Flavokinase"/>
    <property type="match status" value="1"/>
</dbReference>
<keyword evidence="4 14" id="KW-0288">FMN</keyword>
<evidence type="ECO:0000256" key="2">
    <source>
        <dbReference type="ARBA" id="ARBA00005201"/>
    </source>
</evidence>
<evidence type="ECO:0000256" key="9">
    <source>
        <dbReference type="ARBA" id="ARBA00022827"/>
    </source>
</evidence>
<evidence type="ECO:0000313" key="16">
    <source>
        <dbReference type="EMBL" id="KIH71021.1"/>
    </source>
</evidence>
<proteinExistence type="inferred from homology"/>
<evidence type="ECO:0000256" key="12">
    <source>
        <dbReference type="ARBA" id="ARBA00047880"/>
    </source>
</evidence>
<keyword evidence="11" id="KW-0511">Multifunctional enzyme</keyword>
<dbReference type="GO" id="GO:0009231">
    <property type="term" value="P:riboflavin biosynthetic process"/>
    <property type="evidence" value="ECO:0007669"/>
    <property type="project" value="InterPro"/>
</dbReference>
<reference evidence="17 19" key="4">
    <citation type="submission" date="2022-12" db="EMBL/GenBank/DDBJ databases">
        <title>Genome analysis and biological profiling of marine Salinicoccus roseus MOSEL-ME25.</title>
        <authorList>
            <person name="Mirza F.T."/>
            <person name="Xie Y."/>
            <person name="Shinwari Z.K."/>
        </authorList>
    </citation>
    <scope>NUCLEOTIDE SEQUENCE [LARGE SCALE GENOMIC DNA]</scope>
    <source>
        <strain evidence="17 19">MOSEL-ME25</strain>
    </source>
</reference>
<dbReference type="RefSeq" id="WP_040105621.1">
    <property type="nucleotide sequence ID" value="NZ_JABEVU030000001.1"/>
</dbReference>
<feature type="domain" description="Riboflavin kinase" evidence="15">
    <location>
        <begin position="183"/>
        <end position="311"/>
    </location>
</feature>
<evidence type="ECO:0000256" key="10">
    <source>
        <dbReference type="ARBA" id="ARBA00022840"/>
    </source>
</evidence>
<evidence type="ECO:0000259" key="15">
    <source>
        <dbReference type="SMART" id="SM00904"/>
    </source>
</evidence>
<dbReference type="InterPro" id="IPR014729">
    <property type="entry name" value="Rossmann-like_a/b/a_fold"/>
</dbReference>
<evidence type="ECO:0000256" key="11">
    <source>
        <dbReference type="ARBA" id="ARBA00023268"/>
    </source>
</evidence>
<evidence type="ECO:0000256" key="13">
    <source>
        <dbReference type="ARBA" id="ARBA00049494"/>
    </source>
</evidence>
<dbReference type="GO" id="GO:0009398">
    <property type="term" value="P:FMN biosynthetic process"/>
    <property type="evidence" value="ECO:0007669"/>
    <property type="project" value="UniProtKB-UniRule"/>
</dbReference>
<dbReference type="UniPathway" id="UPA00277">
    <property type="reaction ID" value="UER00407"/>
</dbReference>
<dbReference type="FunFam" id="2.40.30.30:FF:000004">
    <property type="entry name" value="Riboflavin biosynthesis protein"/>
    <property type="match status" value="1"/>
</dbReference>
<comment type="caution">
    <text evidence="16">The sequence shown here is derived from an EMBL/GenBank/DDBJ whole genome shotgun (WGS) entry which is preliminary data.</text>
</comment>
<dbReference type="EMBL" id="JXII01000004">
    <property type="protein sequence ID" value="KIH71021.1"/>
    <property type="molecule type" value="Genomic_DNA"/>
</dbReference>
<evidence type="ECO:0000256" key="5">
    <source>
        <dbReference type="ARBA" id="ARBA00022679"/>
    </source>
</evidence>
<dbReference type="Gene3D" id="3.40.50.620">
    <property type="entry name" value="HUPs"/>
    <property type="match status" value="1"/>
</dbReference>
<dbReference type="GO" id="GO:0008531">
    <property type="term" value="F:riboflavin kinase activity"/>
    <property type="evidence" value="ECO:0007669"/>
    <property type="project" value="UniProtKB-UniRule"/>
</dbReference>
<keyword evidence="8 14" id="KW-0418">Kinase</keyword>
<gene>
    <name evidence="17" type="ORF">F7P68_0006880</name>
    <name evidence="16" type="ORF">SN16_05535</name>
</gene>
<evidence type="ECO:0000313" key="18">
    <source>
        <dbReference type="Proteomes" id="UP000031546"/>
    </source>
</evidence>
<evidence type="ECO:0000256" key="8">
    <source>
        <dbReference type="ARBA" id="ARBA00022777"/>
    </source>
</evidence>
<dbReference type="UniPathway" id="UPA00276">
    <property type="reaction ID" value="UER00406"/>
</dbReference>